<feature type="region of interest" description="Disordered" evidence="1">
    <location>
        <begin position="143"/>
        <end position="162"/>
    </location>
</feature>
<evidence type="ECO:0000256" key="1">
    <source>
        <dbReference type="SAM" id="MobiDB-lite"/>
    </source>
</evidence>
<dbReference type="RefSeq" id="WP_086745136.1">
    <property type="nucleotide sequence ID" value="NZ_MWPV01000005.1"/>
</dbReference>
<feature type="compositionally biased region" description="Low complexity" evidence="1">
    <location>
        <begin position="143"/>
        <end position="161"/>
    </location>
</feature>
<protein>
    <recommendedName>
        <fullName evidence="4">DUF2589 domain-containing protein</fullName>
    </recommendedName>
</protein>
<evidence type="ECO:0000313" key="3">
    <source>
        <dbReference type="Proteomes" id="UP000194841"/>
    </source>
</evidence>
<dbReference type="Proteomes" id="UP000194841">
    <property type="component" value="Unassembled WGS sequence"/>
</dbReference>
<organism evidence="2 3">
    <name type="scientific">Pseudoalteromonas ulvae</name>
    <dbReference type="NCBI Taxonomy" id="107327"/>
    <lineage>
        <taxon>Bacteria</taxon>
        <taxon>Pseudomonadati</taxon>
        <taxon>Pseudomonadota</taxon>
        <taxon>Gammaproteobacteria</taxon>
        <taxon>Alteromonadales</taxon>
        <taxon>Pseudoalteromonadaceae</taxon>
        <taxon>Pseudoalteromonas</taxon>
    </lineage>
</organism>
<accession>A0A244CMQ9</accession>
<dbReference type="Pfam" id="PF11655">
    <property type="entry name" value="DUF2589"/>
    <property type="match status" value="1"/>
</dbReference>
<dbReference type="AlphaFoldDB" id="A0A244CMQ9"/>
<evidence type="ECO:0000313" key="2">
    <source>
        <dbReference type="EMBL" id="OUL56882.1"/>
    </source>
</evidence>
<reference evidence="2 3" key="1">
    <citation type="submission" date="2017-02" db="EMBL/GenBank/DDBJ databases">
        <title>Pseudoalteromonas ulvae TC14 Genome.</title>
        <authorList>
            <person name="Molmeret M."/>
        </authorList>
    </citation>
    <scope>NUCLEOTIDE SEQUENCE [LARGE SCALE GENOMIC DNA]</scope>
    <source>
        <strain evidence="2">TC14</strain>
    </source>
</reference>
<dbReference type="InterPro" id="IPR024510">
    <property type="entry name" value="DUF2589"/>
</dbReference>
<comment type="caution">
    <text evidence="2">The sequence shown here is derived from an EMBL/GenBank/DDBJ whole genome shotgun (WGS) entry which is preliminary data.</text>
</comment>
<evidence type="ECO:0008006" key="4">
    <source>
        <dbReference type="Google" id="ProtNLM"/>
    </source>
</evidence>
<sequence length="243" mass="25403">MAQQLLSMAQQFSGLPMGALIGGPLMSAAQANSQMAMTQVEFLMTTCFNEIDDPTTHQKAFHPVMISMILKRGVITPATPEIPAIPGDNTVTPPIPDTPAVDAQPTKIEEVSTVFELPLLTIVPLNSLAVDSVDITFDMEVKSSSSQNNSSETASSTHAGGKFTGSGGFGPFKVSISGSVSHDSSSSTKQDSHYSSSNSAKYHVAVHAGQLPLPKGVTTIIDAYAKNVSPIMVPPGTSTNQPS</sequence>
<dbReference type="OrthoDB" id="1043330at2"/>
<gene>
    <name evidence="2" type="ORF">B1199_16070</name>
</gene>
<keyword evidence="3" id="KW-1185">Reference proteome</keyword>
<name>A0A244CMQ9_PSEDV</name>
<dbReference type="EMBL" id="MWPV01000005">
    <property type="protein sequence ID" value="OUL56882.1"/>
    <property type="molecule type" value="Genomic_DNA"/>
</dbReference>
<proteinExistence type="predicted"/>